<dbReference type="InterPro" id="IPR000073">
    <property type="entry name" value="AB_hydrolase_1"/>
</dbReference>
<reference evidence="4 5" key="1">
    <citation type="submission" date="2024-01" db="EMBL/GenBank/DDBJ databases">
        <title>A draft genome for a cacao thread blight-causing isolate of Paramarasmius palmivorus.</title>
        <authorList>
            <person name="Baruah I.K."/>
            <person name="Bukari Y."/>
            <person name="Amoako-Attah I."/>
            <person name="Meinhardt L.W."/>
            <person name="Bailey B.A."/>
            <person name="Cohen S.P."/>
        </authorList>
    </citation>
    <scope>NUCLEOTIDE SEQUENCE [LARGE SCALE GENOMIC DNA]</scope>
    <source>
        <strain evidence="4 5">GH-12</strain>
    </source>
</reference>
<gene>
    <name evidence="4" type="ORF">VNI00_012783</name>
</gene>
<keyword evidence="5" id="KW-1185">Reference proteome</keyword>
<keyword evidence="2" id="KW-0378">Hydrolase</keyword>
<dbReference type="GO" id="GO:0052689">
    <property type="term" value="F:carboxylic ester hydrolase activity"/>
    <property type="evidence" value="ECO:0007669"/>
    <property type="project" value="TreeGrafter"/>
</dbReference>
<dbReference type="InterPro" id="IPR029058">
    <property type="entry name" value="AB_hydrolase_fold"/>
</dbReference>
<dbReference type="EMBL" id="JAYKXP010000061">
    <property type="protein sequence ID" value="KAK7033559.1"/>
    <property type="molecule type" value="Genomic_DNA"/>
</dbReference>
<protein>
    <recommendedName>
        <fullName evidence="3">AB hydrolase-1 domain-containing protein</fullName>
    </recommendedName>
</protein>
<organism evidence="4 5">
    <name type="scientific">Paramarasmius palmivorus</name>
    <dbReference type="NCBI Taxonomy" id="297713"/>
    <lineage>
        <taxon>Eukaryota</taxon>
        <taxon>Fungi</taxon>
        <taxon>Dikarya</taxon>
        <taxon>Basidiomycota</taxon>
        <taxon>Agaricomycotina</taxon>
        <taxon>Agaricomycetes</taxon>
        <taxon>Agaricomycetidae</taxon>
        <taxon>Agaricales</taxon>
        <taxon>Marasmiineae</taxon>
        <taxon>Marasmiaceae</taxon>
        <taxon>Paramarasmius</taxon>
    </lineage>
</organism>
<dbReference type="PANTHER" id="PTHR46118:SF4">
    <property type="entry name" value="PROTEIN ABHD11"/>
    <property type="match status" value="1"/>
</dbReference>
<name>A0AAW0C3P9_9AGAR</name>
<evidence type="ECO:0000313" key="4">
    <source>
        <dbReference type="EMBL" id="KAK7033559.1"/>
    </source>
</evidence>
<comment type="similarity">
    <text evidence="1">Belongs to the AB hydrolase superfamily.</text>
</comment>
<evidence type="ECO:0000259" key="3">
    <source>
        <dbReference type="Pfam" id="PF00561"/>
    </source>
</evidence>
<comment type="caution">
    <text evidence="4">The sequence shown here is derived from an EMBL/GenBank/DDBJ whole genome shotgun (WGS) entry which is preliminary data.</text>
</comment>
<sequence length="315" mass="34940">MSRILCLRSVASRGSSRVAFALNRRYTTDTALKTVDLKHDILQSGNHANTPLVILHGLFGSKRNWNSLGKSYARALQAPVYTLDLRNHGDSPHVRPHTYEAMAADLLSFCKQHDLSKINLLGHSMGGKVAMTLALNPNLPEGMVSKLIVEDIAPANGSISLEFTAYVEAMREIEAAKVKTRNEAAQILRKTEQDPSIVGFLLTNLVPASAEQEYAKFKIPLDIISDHIDDIGSFPYKPGEVKWEGETLFVKGTKSKYINRKNLPLTTQFFPNSKLYTVDAGHWVHVEKSAAFGETIVKFVQQGLSSIADESDKYR</sequence>
<dbReference type="AlphaFoldDB" id="A0AAW0C3P9"/>
<dbReference type="Gene3D" id="3.40.50.1820">
    <property type="entry name" value="alpha/beta hydrolase"/>
    <property type="match status" value="1"/>
</dbReference>
<proteinExistence type="inferred from homology"/>
<evidence type="ECO:0000256" key="1">
    <source>
        <dbReference type="ARBA" id="ARBA00008645"/>
    </source>
</evidence>
<dbReference type="SUPFAM" id="SSF53474">
    <property type="entry name" value="alpha/beta-Hydrolases"/>
    <property type="match status" value="1"/>
</dbReference>
<dbReference type="Pfam" id="PF00561">
    <property type="entry name" value="Abhydrolase_1"/>
    <property type="match status" value="1"/>
</dbReference>
<dbReference type="PANTHER" id="PTHR46118">
    <property type="entry name" value="PROTEIN ABHD11"/>
    <property type="match status" value="1"/>
</dbReference>
<evidence type="ECO:0000256" key="2">
    <source>
        <dbReference type="ARBA" id="ARBA00022801"/>
    </source>
</evidence>
<dbReference type="Proteomes" id="UP001383192">
    <property type="component" value="Unassembled WGS sequence"/>
</dbReference>
<evidence type="ECO:0000313" key="5">
    <source>
        <dbReference type="Proteomes" id="UP001383192"/>
    </source>
</evidence>
<dbReference type="FunFam" id="3.40.50.1820:FF:000039">
    <property type="entry name" value="Esterase ybfF"/>
    <property type="match status" value="1"/>
</dbReference>
<feature type="domain" description="AB hydrolase-1" evidence="3">
    <location>
        <begin position="51"/>
        <end position="288"/>
    </location>
</feature>
<accession>A0AAW0C3P9</accession>
<dbReference type="GO" id="GO:0005739">
    <property type="term" value="C:mitochondrion"/>
    <property type="evidence" value="ECO:0007669"/>
    <property type="project" value="TreeGrafter"/>
</dbReference>